<sequence>MLPEYPIPLDLSTRNQDNQIDVPQVPHVPDGPVNKRQSKVSVRQKTKDYEEGKLNESVSYVQKGAMTTNFAAKHFGVPRTTLQYRLSTKCKNKGTTGPYPVFTTTEEQDIVSWLQTMERRGFFALKYKITAFLATHPRKNPFKDNVPGSGWFRGFLRRHPQLTIRTPEQVTSASAKVSEKNIREWFHTVKQYLIDHGLIDILLDPSRVYNGDESGFRLNPTSKNVIATAGARNVPIVETGNSKKNITVMFTFGADGSVVPPDVILAQKRLSKETVQSFQSNWGIGQSENGWMDTKNFVKYVTKILFPFLIKRGVKFPVIFFVDGHKSHMAIESADACKRLGIILIALIPNATRILQPADVGVFKPLKTRWFQVVQNWKLNNKFAEVTVKDFGTLLKSAMKLALTTSTIITAFAASGLYPFNPDAVDYTKCIAESYQDSYDAPGPSDTILNGVVAEEPPKADLVVPYTEDTATPKIIRINYDFLPQEFLAKIIVTNYDFGFKAPTIIVILLLYIFHNTHYHQCTTMPVEALYMLGPEKVQLYSDENSENLSHEDQVLAFVYKNILRCSNNGSAASDAEMTVDSLMLGK</sequence>
<comment type="subcellular location">
    <subcellularLocation>
        <location evidence="1">Nucleus</location>
    </subcellularLocation>
</comment>
<evidence type="ECO:0000313" key="5">
    <source>
        <dbReference type="EnsemblMetazoa" id="AALFPA23_003585.P4042"/>
    </source>
</evidence>
<dbReference type="InterPro" id="IPR004875">
    <property type="entry name" value="DDE_SF_endonuclease_dom"/>
</dbReference>
<dbReference type="PANTHER" id="PTHR19303:SF74">
    <property type="entry name" value="POGO TRANSPOSABLE ELEMENT WITH KRAB DOMAIN"/>
    <property type="match status" value="1"/>
</dbReference>
<reference evidence="5" key="2">
    <citation type="submission" date="2025-05" db="UniProtKB">
        <authorList>
            <consortium name="EnsemblMetazoa"/>
        </authorList>
    </citation>
    <scope>IDENTIFICATION</scope>
    <source>
        <strain evidence="5">Foshan</strain>
    </source>
</reference>
<evidence type="ECO:0000256" key="2">
    <source>
        <dbReference type="SAM" id="MobiDB-lite"/>
    </source>
</evidence>
<dbReference type="GeneID" id="115265664"/>
<feature type="domain" description="DDE-1" evidence="3">
    <location>
        <begin position="244"/>
        <end position="412"/>
    </location>
</feature>
<keyword evidence="6" id="KW-1185">Reference proteome</keyword>
<dbReference type="InterPro" id="IPR050863">
    <property type="entry name" value="CenT-Element_Derived"/>
</dbReference>
<evidence type="ECO:0000313" key="6">
    <source>
        <dbReference type="Proteomes" id="UP000069940"/>
    </source>
</evidence>
<feature type="domain" description="HTH psq-type" evidence="4">
    <location>
        <begin position="51"/>
        <end position="89"/>
    </location>
</feature>
<dbReference type="PANTHER" id="PTHR19303">
    <property type="entry name" value="TRANSPOSON"/>
    <property type="match status" value="1"/>
</dbReference>
<organism evidence="5 6">
    <name type="scientific">Aedes albopictus</name>
    <name type="common">Asian tiger mosquito</name>
    <name type="synonym">Stegomyia albopicta</name>
    <dbReference type="NCBI Taxonomy" id="7160"/>
    <lineage>
        <taxon>Eukaryota</taxon>
        <taxon>Metazoa</taxon>
        <taxon>Ecdysozoa</taxon>
        <taxon>Arthropoda</taxon>
        <taxon>Hexapoda</taxon>
        <taxon>Insecta</taxon>
        <taxon>Pterygota</taxon>
        <taxon>Neoptera</taxon>
        <taxon>Endopterygota</taxon>
        <taxon>Diptera</taxon>
        <taxon>Nematocera</taxon>
        <taxon>Culicoidea</taxon>
        <taxon>Culicidae</taxon>
        <taxon>Culicinae</taxon>
        <taxon>Aedini</taxon>
        <taxon>Aedes</taxon>
        <taxon>Stegomyia</taxon>
    </lineage>
</organism>
<dbReference type="Pfam" id="PF03184">
    <property type="entry name" value="DDE_1"/>
    <property type="match status" value="1"/>
</dbReference>
<dbReference type="Pfam" id="PF05225">
    <property type="entry name" value="HTH_psq"/>
    <property type="match status" value="1"/>
</dbReference>
<dbReference type="EnsemblMetazoa" id="AALFPA23_003585.R4042">
    <property type="protein sequence ID" value="AALFPA23_003585.P4042"/>
    <property type="gene ID" value="AALFPA23_003585"/>
</dbReference>
<dbReference type="Gene3D" id="3.30.420.10">
    <property type="entry name" value="Ribonuclease H-like superfamily/Ribonuclease H"/>
    <property type="match status" value="1"/>
</dbReference>
<dbReference type="InterPro" id="IPR009057">
    <property type="entry name" value="Homeodomain-like_sf"/>
</dbReference>
<evidence type="ECO:0000259" key="3">
    <source>
        <dbReference type="Pfam" id="PF03184"/>
    </source>
</evidence>
<reference evidence="6" key="1">
    <citation type="journal article" date="2015" name="Proc. Natl. Acad. Sci. U.S.A.">
        <title>Genome sequence of the Asian Tiger mosquito, Aedes albopictus, reveals insights into its biology, genetics, and evolution.</title>
        <authorList>
            <person name="Chen X.G."/>
            <person name="Jiang X."/>
            <person name="Gu J."/>
            <person name="Xu M."/>
            <person name="Wu Y."/>
            <person name="Deng Y."/>
            <person name="Zhang C."/>
            <person name="Bonizzoni M."/>
            <person name="Dermauw W."/>
            <person name="Vontas J."/>
            <person name="Armbruster P."/>
            <person name="Huang X."/>
            <person name="Yang Y."/>
            <person name="Zhang H."/>
            <person name="He W."/>
            <person name="Peng H."/>
            <person name="Liu Y."/>
            <person name="Wu K."/>
            <person name="Chen J."/>
            <person name="Lirakis M."/>
            <person name="Topalis P."/>
            <person name="Van Leeuwen T."/>
            <person name="Hall A.B."/>
            <person name="Jiang X."/>
            <person name="Thorpe C."/>
            <person name="Mueller R.L."/>
            <person name="Sun C."/>
            <person name="Waterhouse R.M."/>
            <person name="Yan G."/>
            <person name="Tu Z.J."/>
            <person name="Fang X."/>
            <person name="James A.A."/>
        </authorList>
    </citation>
    <scope>NUCLEOTIDE SEQUENCE [LARGE SCALE GENOMIC DNA]</scope>
    <source>
        <strain evidence="6">Foshan</strain>
    </source>
</reference>
<dbReference type="Proteomes" id="UP000069940">
    <property type="component" value="Unassembled WGS sequence"/>
</dbReference>
<proteinExistence type="predicted"/>
<dbReference type="Gene3D" id="1.10.10.60">
    <property type="entry name" value="Homeodomain-like"/>
    <property type="match status" value="1"/>
</dbReference>
<feature type="compositionally biased region" description="Polar residues" evidence="2">
    <location>
        <begin position="12"/>
        <end position="21"/>
    </location>
</feature>
<evidence type="ECO:0000256" key="1">
    <source>
        <dbReference type="ARBA" id="ARBA00004123"/>
    </source>
</evidence>
<dbReference type="RefSeq" id="XP_062710743.1">
    <property type="nucleotide sequence ID" value="XM_062854759.1"/>
</dbReference>
<name>A0ABM1XWS0_AEDAL</name>
<feature type="region of interest" description="Disordered" evidence="2">
    <location>
        <begin position="1"/>
        <end position="48"/>
    </location>
</feature>
<dbReference type="SUPFAM" id="SSF46689">
    <property type="entry name" value="Homeodomain-like"/>
    <property type="match status" value="1"/>
</dbReference>
<evidence type="ECO:0000259" key="4">
    <source>
        <dbReference type="Pfam" id="PF05225"/>
    </source>
</evidence>
<protein>
    <recommendedName>
        <fullName evidence="7">HTH CENPB-type domain-containing protein</fullName>
    </recommendedName>
</protein>
<dbReference type="InterPro" id="IPR036397">
    <property type="entry name" value="RNaseH_sf"/>
</dbReference>
<dbReference type="InterPro" id="IPR007889">
    <property type="entry name" value="HTH_Psq"/>
</dbReference>
<accession>A0ABM1XWS0</accession>
<evidence type="ECO:0008006" key="7">
    <source>
        <dbReference type="Google" id="ProtNLM"/>
    </source>
</evidence>